<dbReference type="GO" id="GO:0003964">
    <property type="term" value="F:RNA-directed DNA polymerase activity"/>
    <property type="evidence" value="ECO:0007669"/>
    <property type="project" value="UniProtKB-KW"/>
</dbReference>
<feature type="region of interest" description="Disordered" evidence="1">
    <location>
        <begin position="32"/>
        <end position="53"/>
    </location>
</feature>
<keyword evidence="2" id="KW-0548">Nucleotidyltransferase</keyword>
<feature type="non-terminal residue" evidence="2">
    <location>
        <position position="53"/>
    </location>
</feature>
<evidence type="ECO:0000256" key="1">
    <source>
        <dbReference type="SAM" id="MobiDB-lite"/>
    </source>
</evidence>
<dbReference type="Proteomes" id="UP000478052">
    <property type="component" value="Unassembled WGS sequence"/>
</dbReference>
<evidence type="ECO:0000313" key="3">
    <source>
        <dbReference type="Proteomes" id="UP000478052"/>
    </source>
</evidence>
<keyword evidence="2" id="KW-0808">Transferase</keyword>
<gene>
    <name evidence="2" type="ORF">FWK35_00008431</name>
</gene>
<dbReference type="EMBL" id="VUJU01002219">
    <property type="protein sequence ID" value="KAF0762113.1"/>
    <property type="molecule type" value="Genomic_DNA"/>
</dbReference>
<dbReference type="AlphaFoldDB" id="A0A6G0YW71"/>
<comment type="caution">
    <text evidence="2">The sequence shown here is derived from an EMBL/GenBank/DDBJ whole genome shotgun (WGS) entry which is preliminary data.</text>
</comment>
<sequence length="53" mass="6033">LHIPKVTETANLYYSKFRNRLQNHPNPHIKKLLSISIPGNPQEDSNDNGPVIL</sequence>
<feature type="non-terminal residue" evidence="2">
    <location>
        <position position="1"/>
    </location>
</feature>
<keyword evidence="3" id="KW-1185">Reference proteome</keyword>
<protein>
    <submittedName>
        <fullName evidence="2">Reverse transcriptase domain-containing protein</fullName>
    </submittedName>
</protein>
<dbReference type="OrthoDB" id="10532041at2759"/>
<reference evidence="2 3" key="1">
    <citation type="submission" date="2019-08" db="EMBL/GenBank/DDBJ databases">
        <title>Whole genome of Aphis craccivora.</title>
        <authorList>
            <person name="Voronova N.V."/>
            <person name="Shulinski R.S."/>
            <person name="Bandarenka Y.V."/>
            <person name="Zhorov D.G."/>
            <person name="Warner D."/>
        </authorList>
    </citation>
    <scope>NUCLEOTIDE SEQUENCE [LARGE SCALE GENOMIC DNA]</scope>
    <source>
        <strain evidence="2">180601</strain>
        <tissue evidence="2">Whole Body</tissue>
    </source>
</reference>
<keyword evidence="2" id="KW-0695">RNA-directed DNA polymerase</keyword>
<organism evidence="2 3">
    <name type="scientific">Aphis craccivora</name>
    <name type="common">Cowpea aphid</name>
    <dbReference type="NCBI Taxonomy" id="307492"/>
    <lineage>
        <taxon>Eukaryota</taxon>
        <taxon>Metazoa</taxon>
        <taxon>Ecdysozoa</taxon>
        <taxon>Arthropoda</taxon>
        <taxon>Hexapoda</taxon>
        <taxon>Insecta</taxon>
        <taxon>Pterygota</taxon>
        <taxon>Neoptera</taxon>
        <taxon>Paraneoptera</taxon>
        <taxon>Hemiptera</taxon>
        <taxon>Sternorrhyncha</taxon>
        <taxon>Aphidomorpha</taxon>
        <taxon>Aphidoidea</taxon>
        <taxon>Aphididae</taxon>
        <taxon>Aphidini</taxon>
        <taxon>Aphis</taxon>
        <taxon>Aphis</taxon>
    </lineage>
</organism>
<proteinExistence type="predicted"/>
<evidence type="ECO:0000313" key="2">
    <source>
        <dbReference type="EMBL" id="KAF0762113.1"/>
    </source>
</evidence>
<name>A0A6G0YW71_APHCR</name>
<accession>A0A6G0YW71</accession>